<reference evidence="3 4" key="1">
    <citation type="submission" date="2020-02" db="EMBL/GenBank/DDBJ databases">
        <title>A chromosome-scale genome assembly of the black bullhead catfish (Ameiurus melas).</title>
        <authorList>
            <person name="Wen M."/>
            <person name="Zham M."/>
            <person name="Cabau C."/>
            <person name="Klopp C."/>
            <person name="Donnadieu C."/>
            <person name="Roques C."/>
            <person name="Bouchez O."/>
            <person name="Lampietro C."/>
            <person name="Jouanno E."/>
            <person name="Herpin A."/>
            <person name="Louis A."/>
            <person name="Berthelot C."/>
            <person name="Parey E."/>
            <person name="Roest-Crollius H."/>
            <person name="Braasch I."/>
            <person name="Postlethwait J."/>
            <person name="Robinson-Rechavi M."/>
            <person name="Echchiki A."/>
            <person name="Begum T."/>
            <person name="Montfort J."/>
            <person name="Schartl M."/>
            <person name="Bobe J."/>
            <person name="Guiguen Y."/>
        </authorList>
    </citation>
    <scope>NUCLEOTIDE SEQUENCE [LARGE SCALE GENOMIC DNA]</scope>
    <source>
        <strain evidence="3">M_S1</strain>
        <tissue evidence="3">Blood</tissue>
    </source>
</reference>
<evidence type="ECO:0000256" key="1">
    <source>
        <dbReference type="SAM" id="Phobius"/>
    </source>
</evidence>
<sequence length="1116" mass="124442">MMDTCWMFFVLSLLSGSVFGRTLPQSLEKPNERFSWPCSDIPAGTHKPSSVHSLRPADITVFSVVGLPHTPSSVMSSVISSLHDVMSMFSPEFASVLPDGSAQSSGLVNQAEQAASFLNTHQPYIAESGWKLVIIFVSVDRRCMCAEQVTVVVQEVDAALRVLHSQLKKAIVSVVLQDAEPKTGHSRICSCPPIDSVEERRLTGAIYSHVLLEDLKETLRENDWYSRDDFTVQLQDVPLFSDVISNTYKWTSEEEPNDHQTHTLFLQLWENLLQPDTKQKNLNNSDVPTIQCPTEHRPFIRTEKNSLSETTLSSRGAAPAVDAVLGTKMHCEDLSPSDTIPTTVHAVRPADIRVVGAVGDSLTAGNGVASTNLLDVLTQYRGLSWSIGGDLNLSAVTTLPNILRVFNPELTGFSVGKGKQDSKQAFLNQAVAGSKSSDMLSQAQALVSRMKTDDRINFYSDWKVINMFIGGNDLCDSCITPVCEIRTLGKVSACELFYSPENFVKQIQVALDFLHSEVPRAIVNLVEPLHITPLRVMHQDSSLGCPTWLVRMLCSCVVSPEDGSEALQGLEDLNRAYQRLLRPLVESGRYDTHSNFTVVLQPFLRDITVPMLNGRPDRSFFSPDCFHLSQKAHTLMARALWNNMLEDLGNKTQKLDFTLGLHTKCPSQTSPFLQTFENSNYTYKSPLPPPPPILNWGSDFFCTDTKPSIYIPNSVHHLRPADIKVIAALGDSVTAALGTKSQNYSQFHTEYKGISWSIGGDHSLDTTTTLPNILRQFNPSLQGFSTGDGVSTQDGFNMAVSGATASDLAAQVSRLIQALKSSENVDFKMDWKLITVLIGVSDLCQYCMDQNNLSPQNYSHHLMKALDLLYKEVPRVLVNVLTVPEIKVLRMVKKSSLVCSFFPRDVCPCLMTPGDNSSALMELKLINQEYQTEMTKLISGERYDGREDFTVVLQPYLQNTSFPLDKEGNPDLSYFTLDCFHFSERAQSEMAISLWNNMLEPVGNKQTFNNFTYDRTKLRCPSETLRPFIYTKMNSHPDYFTTPEPTSTSTPVPNSPTPCHNGCPNSVPMWVPALFGVAGLLLGWGVTWLFMRWWIKKRKNEYKVKEKDSEMKGTSF</sequence>
<accession>A0A7J5ZJ82</accession>
<keyword evidence="1" id="KW-0472">Membrane</keyword>
<dbReference type="EMBL" id="JAAGNN010000028">
    <property type="protein sequence ID" value="KAF4070734.1"/>
    <property type="molecule type" value="Genomic_DNA"/>
</dbReference>
<feature type="signal peptide" evidence="2">
    <location>
        <begin position="1"/>
        <end position="20"/>
    </location>
</feature>
<organism evidence="3 4">
    <name type="scientific">Ameiurus melas</name>
    <name type="common">Black bullhead</name>
    <name type="synonym">Silurus melas</name>
    <dbReference type="NCBI Taxonomy" id="219545"/>
    <lineage>
        <taxon>Eukaryota</taxon>
        <taxon>Metazoa</taxon>
        <taxon>Chordata</taxon>
        <taxon>Craniata</taxon>
        <taxon>Vertebrata</taxon>
        <taxon>Euteleostomi</taxon>
        <taxon>Actinopterygii</taxon>
        <taxon>Neopterygii</taxon>
        <taxon>Teleostei</taxon>
        <taxon>Ostariophysi</taxon>
        <taxon>Siluriformes</taxon>
        <taxon>Ictaluridae</taxon>
        <taxon>Ameiurus</taxon>
    </lineage>
</organism>
<evidence type="ECO:0000313" key="4">
    <source>
        <dbReference type="Proteomes" id="UP000593565"/>
    </source>
</evidence>
<dbReference type="SUPFAM" id="SSF52266">
    <property type="entry name" value="SGNH hydrolase"/>
    <property type="match status" value="2"/>
</dbReference>
<feature type="chain" id="PRO_5029799379" evidence="2">
    <location>
        <begin position="21"/>
        <end position="1116"/>
    </location>
</feature>
<keyword evidence="1" id="KW-0812">Transmembrane</keyword>
<evidence type="ECO:0000313" key="3">
    <source>
        <dbReference type="EMBL" id="KAF4070734.1"/>
    </source>
</evidence>
<dbReference type="InterPro" id="IPR036514">
    <property type="entry name" value="SGNH_hydro_sf"/>
</dbReference>
<comment type="caution">
    <text evidence="3">The sequence shown here is derived from an EMBL/GenBank/DDBJ whole genome shotgun (WGS) entry which is preliminary data.</text>
</comment>
<protein>
    <submittedName>
        <fullName evidence="3">Uncharacterized protein</fullName>
    </submittedName>
</protein>
<dbReference type="AlphaFoldDB" id="A0A7J5ZJ82"/>
<dbReference type="Pfam" id="PF00657">
    <property type="entry name" value="Lipase_GDSL"/>
    <property type="match status" value="2"/>
</dbReference>
<dbReference type="CDD" id="cd01824">
    <property type="entry name" value="Phospholipase_B_like"/>
    <property type="match status" value="2"/>
</dbReference>
<proteinExistence type="predicted"/>
<dbReference type="PANTHER" id="PTHR21325:SF52">
    <property type="entry name" value="PHOSPHOLIPASE B1, MEMBRANE-ASSOCIATED"/>
    <property type="match status" value="1"/>
</dbReference>
<evidence type="ECO:0000256" key="2">
    <source>
        <dbReference type="SAM" id="SignalP"/>
    </source>
</evidence>
<feature type="transmembrane region" description="Helical" evidence="1">
    <location>
        <begin position="1069"/>
        <end position="1095"/>
    </location>
</feature>
<dbReference type="GO" id="GO:0004620">
    <property type="term" value="F:phospholipase activity"/>
    <property type="evidence" value="ECO:0007669"/>
    <property type="project" value="InterPro"/>
</dbReference>
<gene>
    <name evidence="3" type="ORF">AMELA_G00276980</name>
</gene>
<dbReference type="Gene3D" id="3.40.50.1110">
    <property type="entry name" value="SGNH hydrolase"/>
    <property type="match status" value="2"/>
</dbReference>
<dbReference type="Proteomes" id="UP000593565">
    <property type="component" value="Unassembled WGS sequence"/>
</dbReference>
<dbReference type="GO" id="GO:0006644">
    <property type="term" value="P:phospholipid metabolic process"/>
    <property type="evidence" value="ECO:0007669"/>
    <property type="project" value="TreeGrafter"/>
</dbReference>
<keyword evidence="2" id="KW-0732">Signal</keyword>
<name>A0A7J5ZJ82_AMEME</name>
<dbReference type="InterPro" id="IPR035547">
    <property type="entry name" value="Phospholipase_B"/>
</dbReference>
<keyword evidence="1" id="KW-1133">Transmembrane helix</keyword>
<dbReference type="InterPro" id="IPR001087">
    <property type="entry name" value="GDSL"/>
</dbReference>
<dbReference type="PANTHER" id="PTHR21325">
    <property type="entry name" value="PHOSPHOLIPASE B, PLB1"/>
    <property type="match status" value="1"/>
</dbReference>
<dbReference type="InterPro" id="IPR038885">
    <property type="entry name" value="PLB1"/>
</dbReference>
<keyword evidence="4" id="KW-1185">Reference proteome</keyword>